<dbReference type="Pfam" id="PF04381">
    <property type="entry name" value="RdgC"/>
    <property type="match status" value="1"/>
</dbReference>
<dbReference type="EMBL" id="CP064782">
    <property type="protein sequence ID" value="QWT48871.1"/>
    <property type="molecule type" value="Genomic_DNA"/>
</dbReference>
<dbReference type="NCBIfam" id="NF001464">
    <property type="entry name" value="PRK00321.1-5"/>
    <property type="match status" value="1"/>
</dbReference>
<evidence type="ECO:0000256" key="1">
    <source>
        <dbReference type="ARBA" id="ARBA00004453"/>
    </source>
</evidence>
<reference evidence="7" key="1">
    <citation type="submission" date="2020-11" db="EMBL/GenBank/DDBJ databases">
        <title>Azospira inquinata sp. nov.</title>
        <authorList>
            <person name="Moe W.M."/>
            <person name="Mikes M.C."/>
        </authorList>
    </citation>
    <scope>NUCLEOTIDE SEQUENCE</scope>
    <source>
        <strain evidence="7">Azo-3</strain>
    </source>
</reference>
<dbReference type="InterPro" id="IPR007476">
    <property type="entry name" value="RdgC"/>
</dbReference>
<evidence type="ECO:0000256" key="4">
    <source>
        <dbReference type="ARBA" id="ARBA00022490"/>
    </source>
</evidence>
<dbReference type="HAMAP" id="MF_00194">
    <property type="entry name" value="RdgC"/>
    <property type="match status" value="1"/>
</dbReference>
<dbReference type="GO" id="GO:0005737">
    <property type="term" value="C:cytoplasm"/>
    <property type="evidence" value="ECO:0007669"/>
    <property type="project" value="UniProtKB-UniRule"/>
</dbReference>
<name>A0A975XUJ6_9RHOO</name>
<evidence type="ECO:0000313" key="7">
    <source>
        <dbReference type="EMBL" id="QWT48871.1"/>
    </source>
</evidence>
<dbReference type="RefSeq" id="WP_216128335.1">
    <property type="nucleotide sequence ID" value="NZ_CP064782.1"/>
</dbReference>
<evidence type="ECO:0000256" key="5">
    <source>
        <dbReference type="ARBA" id="ARBA00023172"/>
    </source>
</evidence>
<keyword evidence="4 6" id="KW-0963">Cytoplasm</keyword>
<dbReference type="NCBIfam" id="NF001463">
    <property type="entry name" value="PRK00321.1-4"/>
    <property type="match status" value="1"/>
</dbReference>
<dbReference type="GO" id="GO:0043590">
    <property type="term" value="C:bacterial nucleoid"/>
    <property type="evidence" value="ECO:0007669"/>
    <property type="project" value="TreeGrafter"/>
</dbReference>
<dbReference type="PANTHER" id="PTHR38103:SF1">
    <property type="entry name" value="RECOMBINATION-ASSOCIATED PROTEIN RDGC"/>
    <property type="match status" value="1"/>
</dbReference>
<evidence type="ECO:0000313" key="8">
    <source>
        <dbReference type="Proteomes" id="UP000683428"/>
    </source>
</evidence>
<comment type="similarity">
    <text evidence="2 6">Belongs to the RdgC family.</text>
</comment>
<proteinExistence type="inferred from homology"/>
<evidence type="ECO:0000256" key="2">
    <source>
        <dbReference type="ARBA" id="ARBA00008657"/>
    </source>
</evidence>
<comment type="function">
    <text evidence="6">May be involved in recombination.</text>
</comment>
<gene>
    <name evidence="6" type="primary">rdgC</name>
    <name evidence="7" type="ORF">Azoinq_13755</name>
</gene>
<keyword evidence="8" id="KW-1185">Reference proteome</keyword>
<dbReference type="GO" id="GO:0006310">
    <property type="term" value="P:DNA recombination"/>
    <property type="evidence" value="ECO:0007669"/>
    <property type="project" value="UniProtKB-UniRule"/>
</dbReference>
<evidence type="ECO:0000256" key="3">
    <source>
        <dbReference type="ARBA" id="ARBA00022296"/>
    </source>
</evidence>
<dbReference type="GO" id="GO:0003690">
    <property type="term" value="F:double-stranded DNA binding"/>
    <property type="evidence" value="ECO:0007669"/>
    <property type="project" value="TreeGrafter"/>
</dbReference>
<accession>A0A975XUJ6</accession>
<evidence type="ECO:0000256" key="6">
    <source>
        <dbReference type="HAMAP-Rule" id="MF_00194"/>
    </source>
</evidence>
<protein>
    <recommendedName>
        <fullName evidence="3 6">Recombination-associated protein RdgC</fullName>
    </recommendedName>
</protein>
<dbReference type="KEGG" id="aiq:Azoinq_13755"/>
<comment type="subcellular location">
    <subcellularLocation>
        <location evidence="1 6">Cytoplasm</location>
        <location evidence="1 6">Nucleoid</location>
    </subcellularLocation>
</comment>
<dbReference type="PANTHER" id="PTHR38103">
    <property type="entry name" value="RECOMBINATION-ASSOCIATED PROTEIN RDGC"/>
    <property type="match status" value="1"/>
</dbReference>
<sequence>MWFKNLQIYRLPPDWQISAEALETQLGRNRFQPCGNQDMQSRGWASPCRDERLAYGLERQYLLAACTETKLLPAGVINQVAAERAEEIQEQQDYPVGRKQLREIKERVREELLPRAFTRRRSTFVWLDTAHGWLAVDASSGAKADEVLELLGKSLDEFPLTRLHTQLSPTAAMTDWLVSGEAPADFTVDRDCELRSPLEEKATVRYVRHPLDGTEIREHIVAGKVPTRLALTWKDRLSFVLTDKLEIKRLAFLDIIKEEAETQAETAAEQFDADFALMTGELARFLPDLVAALGGEASLS</sequence>
<organism evidence="7 8">
    <name type="scientific">Azospira inquinata</name>
    <dbReference type="NCBI Taxonomy" id="2785627"/>
    <lineage>
        <taxon>Bacteria</taxon>
        <taxon>Pseudomonadati</taxon>
        <taxon>Pseudomonadota</taxon>
        <taxon>Betaproteobacteria</taxon>
        <taxon>Rhodocyclales</taxon>
        <taxon>Rhodocyclaceae</taxon>
        <taxon>Azospira</taxon>
    </lineage>
</organism>
<keyword evidence="5 6" id="KW-0233">DNA recombination</keyword>
<dbReference type="Proteomes" id="UP000683428">
    <property type="component" value="Chromosome"/>
</dbReference>
<dbReference type="GO" id="GO:0000018">
    <property type="term" value="P:regulation of DNA recombination"/>
    <property type="evidence" value="ECO:0007669"/>
    <property type="project" value="TreeGrafter"/>
</dbReference>
<dbReference type="AlphaFoldDB" id="A0A975XUJ6"/>